<name>A0A1B6DUU8_9HEMI</name>
<sequence length="183" mass="20298">LARMAITSSEDDHHRTDTHPRRGRPDLVGGRPHGLRQRTEPHPLRVHVGLLRPQEHPHLHRIPVRSHVVADYIRPLGALPVRGSGGGRDRQGHRLYRGADVPGGDRGGGGARGDQHDLHRSPVRGHDVRVRDRPLRVVPHAQHHIRHGACGVLYHVHVDAGVPVLSPHEERPQRGEEVSGVVQ</sequence>
<feature type="region of interest" description="Disordered" evidence="1">
    <location>
        <begin position="1"/>
        <end position="41"/>
    </location>
</feature>
<feature type="non-terminal residue" evidence="2">
    <location>
        <position position="1"/>
    </location>
</feature>
<protein>
    <submittedName>
        <fullName evidence="2">Uncharacterized protein</fullName>
    </submittedName>
</protein>
<feature type="non-terminal residue" evidence="2">
    <location>
        <position position="183"/>
    </location>
</feature>
<feature type="compositionally biased region" description="Basic and acidic residues" evidence="1">
    <location>
        <begin position="113"/>
        <end position="132"/>
    </location>
</feature>
<evidence type="ECO:0000313" key="2">
    <source>
        <dbReference type="EMBL" id="JAS29454.1"/>
    </source>
</evidence>
<organism evidence="2">
    <name type="scientific">Clastoptera arizonana</name>
    <name type="common">Arizona spittle bug</name>
    <dbReference type="NCBI Taxonomy" id="38151"/>
    <lineage>
        <taxon>Eukaryota</taxon>
        <taxon>Metazoa</taxon>
        <taxon>Ecdysozoa</taxon>
        <taxon>Arthropoda</taxon>
        <taxon>Hexapoda</taxon>
        <taxon>Insecta</taxon>
        <taxon>Pterygota</taxon>
        <taxon>Neoptera</taxon>
        <taxon>Paraneoptera</taxon>
        <taxon>Hemiptera</taxon>
        <taxon>Auchenorrhyncha</taxon>
        <taxon>Cercopoidea</taxon>
        <taxon>Clastopteridae</taxon>
        <taxon>Clastoptera</taxon>
    </lineage>
</organism>
<reference evidence="2" key="1">
    <citation type="submission" date="2015-12" db="EMBL/GenBank/DDBJ databases">
        <title>De novo transcriptome assembly of four potential Pierce s Disease insect vectors from Arizona vineyards.</title>
        <authorList>
            <person name="Tassone E.E."/>
        </authorList>
    </citation>
    <scope>NUCLEOTIDE SEQUENCE</scope>
</reference>
<feature type="region of interest" description="Disordered" evidence="1">
    <location>
        <begin position="80"/>
        <end position="132"/>
    </location>
</feature>
<dbReference type="EMBL" id="GEDC01007844">
    <property type="protein sequence ID" value="JAS29454.1"/>
    <property type="molecule type" value="Transcribed_RNA"/>
</dbReference>
<evidence type="ECO:0000256" key="1">
    <source>
        <dbReference type="SAM" id="MobiDB-lite"/>
    </source>
</evidence>
<feature type="compositionally biased region" description="Basic and acidic residues" evidence="1">
    <location>
        <begin position="10"/>
        <end position="25"/>
    </location>
</feature>
<gene>
    <name evidence="2" type="ORF">g.34122</name>
</gene>
<dbReference type="AlphaFoldDB" id="A0A1B6DUU8"/>
<accession>A0A1B6DUU8</accession>
<proteinExistence type="predicted"/>